<dbReference type="SUPFAM" id="SSF101936">
    <property type="entry name" value="DNA-binding pseudobarrel domain"/>
    <property type="match status" value="1"/>
</dbReference>
<keyword evidence="2" id="KW-0805">Transcription regulation</keyword>
<dbReference type="GO" id="GO:0005634">
    <property type="term" value="C:nucleus"/>
    <property type="evidence" value="ECO:0007669"/>
    <property type="project" value="UniProtKB-SubCell"/>
</dbReference>
<protein>
    <submittedName>
        <fullName evidence="6">Putative DNA-binding pseudobarrel domain-containing protein</fullName>
    </submittedName>
</protein>
<sequence>MTIKDRSGVEVDYPNNCLPPISKMIIPSDGILVMRFYRTFVHILTASEIDYGYLVVPWFGFGEDALPTTVTQLSIIDHYGNIWKCDMIFIRMENTIFCRIGGDWRLLSAARRLVKGHAIKLVVTENTRNGYFGVRS</sequence>
<dbReference type="InterPro" id="IPR015300">
    <property type="entry name" value="DNA-bd_pseudobarrel_sf"/>
</dbReference>
<dbReference type="Gramene" id="rna1035">
    <property type="protein sequence ID" value="RHN77568.1"/>
    <property type="gene ID" value="gene1035"/>
</dbReference>
<organism evidence="6">
    <name type="scientific">Medicago truncatula</name>
    <name type="common">Barrel medic</name>
    <name type="synonym">Medicago tribuloides</name>
    <dbReference type="NCBI Taxonomy" id="3880"/>
    <lineage>
        <taxon>Eukaryota</taxon>
        <taxon>Viridiplantae</taxon>
        <taxon>Streptophyta</taxon>
        <taxon>Embryophyta</taxon>
        <taxon>Tracheophyta</taxon>
        <taxon>Spermatophyta</taxon>
        <taxon>Magnoliopsida</taxon>
        <taxon>eudicotyledons</taxon>
        <taxon>Gunneridae</taxon>
        <taxon>Pentapetalae</taxon>
        <taxon>rosids</taxon>
        <taxon>fabids</taxon>
        <taxon>Fabales</taxon>
        <taxon>Fabaceae</taxon>
        <taxon>Papilionoideae</taxon>
        <taxon>50 kb inversion clade</taxon>
        <taxon>NPAAA clade</taxon>
        <taxon>Hologalegina</taxon>
        <taxon>IRL clade</taxon>
        <taxon>Trifolieae</taxon>
        <taxon>Medicago</taxon>
    </lineage>
</organism>
<keyword evidence="5" id="KW-0539">Nucleus</keyword>
<name>A0A396JMN0_MEDTR</name>
<comment type="subcellular location">
    <subcellularLocation>
        <location evidence="1">Nucleus</location>
    </subcellularLocation>
</comment>
<gene>
    <name evidence="6" type="ORF">MtrunA17_Chr1g0156191</name>
</gene>
<evidence type="ECO:0000256" key="1">
    <source>
        <dbReference type="ARBA" id="ARBA00004123"/>
    </source>
</evidence>
<comment type="caution">
    <text evidence="6">The sequence shown here is derived from an EMBL/GenBank/DDBJ whole genome shotgun (WGS) entry which is preliminary data.</text>
</comment>
<proteinExistence type="predicted"/>
<evidence type="ECO:0000256" key="5">
    <source>
        <dbReference type="ARBA" id="ARBA00023242"/>
    </source>
</evidence>
<dbReference type="AlphaFoldDB" id="A0A396JMN0"/>
<reference evidence="6" key="1">
    <citation type="journal article" date="2018" name="Nat. Plants">
        <title>Whole-genome landscape of Medicago truncatula symbiotic genes.</title>
        <authorList>
            <person name="Pecrix Y."/>
            <person name="Gamas P."/>
            <person name="Carrere S."/>
        </authorList>
    </citation>
    <scope>NUCLEOTIDE SEQUENCE</scope>
    <source>
        <tissue evidence="6">Leaves</tissue>
    </source>
</reference>
<evidence type="ECO:0000256" key="2">
    <source>
        <dbReference type="ARBA" id="ARBA00023015"/>
    </source>
</evidence>
<dbReference type="Proteomes" id="UP000265566">
    <property type="component" value="Chromosome 1"/>
</dbReference>
<accession>A0A396JMN0</accession>
<keyword evidence="4" id="KW-0804">Transcription</keyword>
<evidence type="ECO:0000256" key="3">
    <source>
        <dbReference type="ARBA" id="ARBA00023125"/>
    </source>
</evidence>
<evidence type="ECO:0000313" key="6">
    <source>
        <dbReference type="EMBL" id="RHN77568.1"/>
    </source>
</evidence>
<keyword evidence="3 6" id="KW-0238">DNA-binding</keyword>
<dbReference type="EMBL" id="PSQE01000001">
    <property type="protein sequence ID" value="RHN77568.1"/>
    <property type="molecule type" value="Genomic_DNA"/>
</dbReference>
<dbReference type="GO" id="GO:0003677">
    <property type="term" value="F:DNA binding"/>
    <property type="evidence" value="ECO:0007669"/>
    <property type="project" value="UniProtKB-KW"/>
</dbReference>
<evidence type="ECO:0000256" key="4">
    <source>
        <dbReference type="ARBA" id="ARBA00023163"/>
    </source>
</evidence>